<gene>
    <name evidence="1" type="ORF">AB406_1631</name>
</gene>
<dbReference type="Proteomes" id="UP000189883">
    <property type="component" value="Chromosome"/>
</dbReference>
<accession>A0A1S7DTX5</accession>
<evidence type="ECO:0000313" key="1">
    <source>
        <dbReference type="EMBL" id="AQY22575.1"/>
    </source>
</evidence>
<dbReference type="EMBL" id="CP011859">
    <property type="protein sequence ID" value="AQY22575.1"/>
    <property type="molecule type" value="Genomic_DNA"/>
</dbReference>
<evidence type="ECO:0000313" key="2">
    <source>
        <dbReference type="Proteomes" id="UP000189883"/>
    </source>
</evidence>
<sequence>MLEFYYRLYQYKNPHLAYINICFEREAYANESNLQYLKERSFWAFLKYK</sequence>
<dbReference type="AlphaFoldDB" id="A0A1S7DTX5"/>
<protein>
    <submittedName>
        <fullName evidence="1">Uncharacterized protein</fullName>
    </submittedName>
</protein>
<name>A0A1S7DTX5_RIEAN</name>
<organism evidence="1 2">
    <name type="scientific">Riemerella anatipestifer</name>
    <name type="common">Moraxella anatipestifer</name>
    <dbReference type="NCBI Taxonomy" id="34085"/>
    <lineage>
        <taxon>Bacteria</taxon>
        <taxon>Pseudomonadati</taxon>
        <taxon>Bacteroidota</taxon>
        <taxon>Flavobacteriia</taxon>
        <taxon>Flavobacteriales</taxon>
        <taxon>Weeksellaceae</taxon>
        <taxon>Riemerella</taxon>
    </lineage>
</organism>
<reference evidence="1 2" key="1">
    <citation type="submission" date="2015-06" db="EMBL/GenBank/DDBJ databases">
        <title>R. anatipestifer strain HXb2 is the most virulent strain so far, and the genome sequence would help us uncover the pathogenesis.</title>
        <authorList>
            <person name="Hu Q."/>
            <person name="Qi J."/>
            <person name="Bo H."/>
            <person name="Liu G."/>
            <person name="Tao M."/>
            <person name="Ding Y."/>
            <person name="Xue Y."/>
        </authorList>
    </citation>
    <scope>NUCLEOTIDE SEQUENCE [LARGE SCALE GENOMIC DNA]</scope>
    <source>
        <strain evidence="1 2">HXb2</strain>
    </source>
</reference>
<proteinExistence type="predicted"/>